<proteinExistence type="predicted"/>
<comment type="caution">
    <text evidence="2">The sequence shown here is derived from an EMBL/GenBank/DDBJ whole genome shotgun (WGS) entry which is preliminary data.</text>
</comment>
<organism evidence="2 3">
    <name type="scientific">Colletotrichum zoysiae</name>
    <dbReference type="NCBI Taxonomy" id="1216348"/>
    <lineage>
        <taxon>Eukaryota</taxon>
        <taxon>Fungi</taxon>
        <taxon>Dikarya</taxon>
        <taxon>Ascomycota</taxon>
        <taxon>Pezizomycotina</taxon>
        <taxon>Sordariomycetes</taxon>
        <taxon>Hypocreomycetidae</taxon>
        <taxon>Glomerellales</taxon>
        <taxon>Glomerellaceae</taxon>
        <taxon>Colletotrichum</taxon>
        <taxon>Colletotrichum graminicola species complex</taxon>
    </lineage>
</organism>
<gene>
    <name evidence="2" type="ORF">LX32DRAFT_246533</name>
</gene>
<accession>A0AAD9M7U6</accession>
<feature type="region of interest" description="Disordered" evidence="1">
    <location>
        <begin position="89"/>
        <end position="117"/>
    </location>
</feature>
<evidence type="ECO:0000313" key="2">
    <source>
        <dbReference type="EMBL" id="KAK2031873.1"/>
    </source>
</evidence>
<sequence>MESIDLYIHVSQSRLARPCLELSSDVVGSLGTRLGAAVLCGLAKGHTRKNRRRACRAEPGVRMPLYPLCISNVCGILLEANRWLESPYPHTTHHSRPPLTGLSRWAPPPSSSSSGRSIAASLLGPLGHFPRRLQCTPSRQGRFVFLRLARPPYIARCNNCLNAGVGGLGVLSQR</sequence>
<evidence type="ECO:0000313" key="3">
    <source>
        <dbReference type="Proteomes" id="UP001232148"/>
    </source>
</evidence>
<dbReference type="AlphaFoldDB" id="A0AAD9M7U6"/>
<protein>
    <submittedName>
        <fullName evidence="2">Uncharacterized protein</fullName>
    </submittedName>
</protein>
<name>A0AAD9M7U6_9PEZI</name>
<reference evidence="2" key="1">
    <citation type="submission" date="2021-06" db="EMBL/GenBank/DDBJ databases">
        <title>Comparative genomics, transcriptomics and evolutionary studies reveal genomic signatures of adaptation to plant cell wall in hemibiotrophic fungi.</title>
        <authorList>
            <consortium name="DOE Joint Genome Institute"/>
            <person name="Baroncelli R."/>
            <person name="Diaz J.F."/>
            <person name="Benocci T."/>
            <person name="Peng M."/>
            <person name="Battaglia E."/>
            <person name="Haridas S."/>
            <person name="Andreopoulos W."/>
            <person name="Labutti K."/>
            <person name="Pangilinan J."/>
            <person name="Floch G.L."/>
            <person name="Makela M.R."/>
            <person name="Henrissat B."/>
            <person name="Grigoriev I.V."/>
            <person name="Crouch J.A."/>
            <person name="De Vries R.P."/>
            <person name="Sukno S.A."/>
            <person name="Thon M.R."/>
        </authorList>
    </citation>
    <scope>NUCLEOTIDE SEQUENCE</scope>
    <source>
        <strain evidence="2">MAFF235873</strain>
    </source>
</reference>
<keyword evidence="3" id="KW-1185">Reference proteome</keyword>
<dbReference type="EMBL" id="MU842836">
    <property type="protein sequence ID" value="KAK2031873.1"/>
    <property type="molecule type" value="Genomic_DNA"/>
</dbReference>
<dbReference type="Proteomes" id="UP001232148">
    <property type="component" value="Unassembled WGS sequence"/>
</dbReference>
<evidence type="ECO:0000256" key="1">
    <source>
        <dbReference type="SAM" id="MobiDB-lite"/>
    </source>
</evidence>